<sequence>MASPTKEGSDPADSALKTLENGAPNDCSTDIEPSFADSIMISQVESHPANREQDTPTCQGHAVPQAAENNKLSVEKLQKDSQKEGVKRGSLFIQIPTPRKWILLMSGSGRTAYLGIPPVKIDKSYPLTKGARLGSGEVEVETSDFCHHAVNYRVSLQFSISWRIPFINSHEIRMALRLLCRRHFWRAAGRQNTVWVKPKYTAFLPHPNVLTHWERTTIFGRPLNSYHCCPLAESLTSGKFSESTDAKGKDGVHILVRPVFCVPQARIQNTFHRKALGVSLQREGCDYKHQ</sequence>
<evidence type="ECO:0000313" key="1">
    <source>
        <dbReference type="Proteomes" id="UP001732780"/>
    </source>
</evidence>
<organism evidence="1 2">
    <name type="scientific">Camelus bactrianus</name>
    <name type="common">Bactrian camel</name>
    <dbReference type="NCBI Taxonomy" id="9837"/>
    <lineage>
        <taxon>Eukaryota</taxon>
        <taxon>Metazoa</taxon>
        <taxon>Chordata</taxon>
        <taxon>Craniata</taxon>
        <taxon>Vertebrata</taxon>
        <taxon>Euteleostomi</taxon>
        <taxon>Mammalia</taxon>
        <taxon>Eutheria</taxon>
        <taxon>Laurasiatheria</taxon>
        <taxon>Artiodactyla</taxon>
        <taxon>Tylopoda</taxon>
        <taxon>Camelidae</taxon>
        <taxon>Camelus</taxon>
    </lineage>
</organism>
<accession>A0AC58PWU9</accession>
<gene>
    <name evidence="2" type="primary">CPXCR1</name>
</gene>
<dbReference type="RefSeq" id="XP_074214509.1">
    <property type="nucleotide sequence ID" value="XM_074358408.1"/>
</dbReference>
<evidence type="ECO:0000313" key="2">
    <source>
        <dbReference type="RefSeq" id="XP_074214509.1"/>
    </source>
</evidence>
<dbReference type="Proteomes" id="UP001732780">
    <property type="component" value="Chromosome 35"/>
</dbReference>
<proteinExistence type="predicted"/>
<reference evidence="2" key="1">
    <citation type="submission" date="2025-08" db="UniProtKB">
        <authorList>
            <consortium name="RefSeq"/>
        </authorList>
    </citation>
    <scope>IDENTIFICATION</scope>
    <source>
        <tissue evidence="2">Blood</tissue>
    </source>
</reference>
<name>A0AC58PWU9_CAMBA</name>
<keyword evidence="1" id="KW-1185">Reference proteome</keyword>
<protein>
    <submittedName>
        <fullName evidence="2">CPX chromosomal region candidate gene 1 protein</fullName>
    </submittedName>
</protein>